<dbReference type="EMBL" id="ML220148">
    <property type="protein sequence ID" value="TGZ77802.1"/>
    <property type="molecule type" value="Genomic_DNA"/>
</dbReference>
<feature type="region of interest" description="Disordered" evidence="1">
    <location>
        <begin position="1"/>
        <end position="37"/>
    </location>
</feature>
<evidence type="ECO:0000313" key="2">
    <source>
        <dbReference type="EMBL" id="TGZ77802.1"/>
    </source>
</evidence>
<dbReference type="SUPFAM" id="SSF53335">
    <property type="entry name" value="S-adenosyl-L-methionine-dependent methyltransferases"/>
    <property type="match status" value="1"/>
</dbReference>
<evidence type="ECO:0000256" key="1">
    <source>
        <dbReference type="SAM" id="MobiDB-lite"/>
    </source>
</evidence>
<dbReference type="PANTHER" id="PTHR43591">
    <property type="entry name" value="METHYLTRANSFERASE"/>
    <property type="match status" value="1"/>
</dbReference>
<evidence type="ECO:0000313" key="3">
    <source>
        <dbReference type="Proteomes" id="UP000298138"/>
    </source>
</evidence>
<dbReference type="InterPro" id="IPR029063">
    <property type="entry name" value="SAM-dependent_MTases_sf"/>
</dbReference>
<proteinExistence type="predicted"/>
<dbReference type="Proteomes" id="UP000298138">
    <property type="component" value="Unassembled WGS sequence"/>
</dbReference>
<keyword evidence="2" id="KW-0808">Transferase</keyword>
<organism evidence="2 3">
    <name type="scientific">Ascodesmis nigricans</name>
    <dbReference type="NCBI Taxonomy" id="341454"/>
    <lineage>
        <taxon>Eukaryota</taxon>
        <taxon>Fungi</taxon>
        <taxon>Dikarya</taxon>
        <taxon>Ascomycota</taxon>
        <taxon>Pezizomycotina</taxon>
        <taxon>Pezizomycetes</taxon>
        <taxon>Pezizales</taxon>
        <taxon>Ascodesmidaceae</taxon>
        <taxon>Ascodesmis</taxon>
    </lineage>
</organism>
<protein>
    <submittedName>
        <fullName evidence="2">Methyltransferase domain-containing protein</fullName>
    </submittedName>
</protein>
<reference evidence="2 3" key="1">
    <citation type="submission" date="2019-04" db="EMBL/GenBank/DDBJ databases">
        <title>Comparative genomics and transcriptomics to analyze fruiting body development in filamentous ascomycetes.</title>
        <authorList>
            <consortium name="DOE Joint Genome Institute"/>
            <person name="Lutkenhaus R."/>
            <person name="Traeger S."/>
            <person name="Breuer J."/>
            <person name="Kuo A."/>
            <person name="Lipzen A."/>
            <person name="Pangilinan J."/>
            <person name="Dilworth D."/>
            <person name="Sandor L."/>
            <person name="Poggeler S."/>
            <person name="Barry K."/>
            <person name="Grigoriev I.V."/>
            <person name="Nowrousian M."/>
        </authorList>
    </citation>
    <scope>NUCLEOTIDE SEQUENCE [LARGE SCALE GENOMIC DNA]</scope>
    <source>
        <strain evidence="2 3">CBS 389.68</strain>
    </source>
</reference>
<accession>A0A4S2MLD4</accession>
<sequence length="331" mass="37881">MNFNNPNEFIEVDENAEPLERDEGYTTGPESDTTSVTSNIRRHVKENGRTYHRYKEGKYLSPNDEAERDRLDFYHAVQLAHLDDRLFLAPIGTNPQRILDCGTGTGIWALDMGDAFPSAVVTGVDLSAIQPNWIAPNVKFEIDDLDQEWTFNEDYFDFVHARQLISGIRDLPRFFYQMFKHTKPGGWFEYVESGFKLHSDDGTLTNETKVGYMFDRFLECAAKAGVKLPDPDELTQLARDAGYVDVKVVKLKQPWGAWPKDKQLKQVGRMHAAVLDPACVEAYCLALFTRFGGLTEEEGKKICFEASREVQTTVHVHAYNWLWHVYGQKPE</sequence>
<dbReference type="GO" id="GO:0008168">
    <property type="term" value="F:methyltransferase activity"/>
    <property type="evidence" value="ECO:0007669"/>
    <property type="project" value="UniProtKB-KW"/>
</dbReference>
<feature type="compositionally biased region" description="Polar residues" evidence="1">
    <location>
        <begin position="28"/>
        <end position="37"/>
    </location>
</feature>
<dbReference type="Gene3D" id="3.40.50.150">
    <property type="entry name" value="Vaccinia Virus protein VP39"/>
    <property type="match status" value="1"/>
</dbReference>
<keyword evidence="3" id="KW-1185">Reference proteome</keyword>
<dbReference type="GO" id="GO:0032259">
    <property type="term" value="P:methylation"/>
    <property type="evidence" value="ECO:0007669"/>
    <property type="project" value="UniProtKB-KW"/>
</dbReference>
<name>A0A4S2MLD4_9PEZI</name>
<dbReference type="OrthoDB" id="2013972at2759"/>
<dbReference type="AlphaFoldDB" id="A0A4S2MLD4"/>
<dbReference type="STRING" id="341454.A0A4S2MLD4"/>
<keyword evidence="2" id="KW-0489">Methyltransferase</keyword>
<dbReference type="CDD" id="cd02440">
    <property type="entry name" value="AdoMet_MTases"/>
    <property type="match status" value="1"/>
</dbReference>
<gene>
    <name evidence="2" type="ORF">EX30DRAFT_374291</name>
</gene>
<dbReference type="Pfam" id="PF13489">
    <property type="entry name" value="Methyltransf_23"/>
    <property type="match status" value="1"/>
</dbReference>
<dbReference type="InParanoid" id="A0A4S2MLD4"/>
<dbReference type="PANTHER" id="PTHR43591:SF24">
    <property type="entry name" value="2-METHOXY-6-POLYPRENYL-1,4-BENZOQUINOL METHYLASE, MITOCHONDRIAL"/>
    <property type="match status" value="1"/>
</dbReference>